<dbReference type="Proteomes" id="UP000281725">
    <property type="component" value="Unassembled WGS sequence"/>
</dbReference>
<dbReference type="InterPro" id="IPR024467">
    <property type="entry name" value="Xre/MbcA/ParS-like_toxin-bd"/>
</dbReference>
<name>A0A3A9IS74_AERVE</name>
<dbReference type="EMBL" id="RAWX01000001">
    <property type="protein sequence ID" value="RKJ91233.1"/>
    <property type="molecule type" value="Genomic_DNA"/>
</dbReference>
<proteinExistence type="predicted"/>
<reference evidence="4 6" key="1">
    <citation type="submission" date="2018-09" db="EMBL/GenBank/DDBJ databases">
        <title>Genome sequencing of Aeromonas veronii MS-17-88.</title>
        <authorList>
            <person name="Tekedar H.C."/>
            <person name="Arick M.A."/>
            <person name="Hsu C.-Y."/>
            <person name="Thrash A."/>
            <person name="Karsi A."/>
            <person name="Lawrence M.L."/>
            <person name="Abdelhamed H."/>
        </authorList>
    </citation>
    <scope>NUCLEOTIDE SEQUENCE [LARGE SCALE GENOMIC DNA]</scope>
    <source>
        <strain evidence="4 6">MS 17-88</strain>
    </source>
</reference>
<dbReference type="InterPro" id="IPR011979">
    <property type="entry name" value="Antitox_Xre"/>
</dbReference>
<evidence type="ECO:0000313" key="5">
    <source>
        <dbReference type="Proteomes" id="UP000267614"/>
    </source>
</evidence>
<evidence type="ECO:0000259" key="1">
    <source>
        <dbReference type="Pfam" id="PF09722"/>
    </source>
</evidence>
<dbReference type="Pfam" id="PF09722">
    <property type="entry name" value="Xre_MbcA_ParS_C"/>
    <property type="match status" value="1"/>
</dbReference>
<feature type="domain" description="Antitoxin Xre/MbcA/ParS-like toxin-binding" evidence="1">
    <location>
        <begin position="123"/>
        <end position="167"/>
    </location>
</feature>
<dbReference type="AlphaFoldDB" id="A0A3A9IS74"/>
<evidence type="ECO:0000313" key="3">
    <source>
        <dbReference type="EMBL" id="AYV36902.1"/>
    </source>
</evidence>
<sequence>MGPTTFTTIINRAHMETTGYMNRANHALTASSSSVTDVLASLDMPRNRLAAHQHIVAGVSPEVVIKLVALLGSDTRTVCAMIGIHRDELSRQIRRGVHLSPAQGDRLYWVVLALEAVISLYNGDITKSLRWLTRPAWGFGGERPAEVLTSPMGAQAVIDLAGGIEHGVPY</sequence>
<dbReference type="Pfam" id="PF20432">
    <property type="entry name" value="Xre-like-HTH"/>
    <property type="match status" value="1"/>
</dbReference>
<protein>
    <submittedName>
        <fullName evidence="4">DUF2384 domain-containing protein</fullName>
    </submittedName>
</protein>
<dbReference type="NCBIfam" id="TIGR02293">
    <property type="entry name" value="TAS_TIGR02293"/>
    <property type="match status" value="1"/>
</dbReference>
<dbReference type="GO" id="GO:0003677">
    <property type="term" value="F:DNA binding"/>
    <property type="evidence" value="ECO:0007669"/>
    <property type="project" value="InterPro"/>
</dbReference>
<dbReference type="EMBL" id="CP033604">
    <property type="protein sequence ID" value="AYV36902.1"/>
    <property type="molecule type" value="Genomic_DNA"/>
</dbReference>
<dbReference type="InterPro" id="IPR046847">
    <property type="entry name" value="Xre-like_HTH"/>
</dbReference>
<organism evidence="4 6">
    <name type="scientific">Aeromonas veronii</name>
    <dbReference type="NCBI Taxonomy" id="654"/>
    <lineage>
        <taxon>Bacteria</taxon>
        <taxon>Pseudomonadati</taxon>
        <taxon>Pseudomonadota</taxon>
        <taxon>Gammaproteobacteria</taxon>
        <taxon>Aeromonadales</taxon>
        <taxon>Aeromonadaceae</taxon>
        <taxon>Aeromonas</taxon>
    </lineage>
</organism>
<gene>
    <name evidence="4" type="ORF">D6R50_00990</name>
    <name evidence="3" type="ORF">EFI48_08780</name>
</gene>
<evidence type="ECO:0000313" key="6">
    <source>
        <dbReference type="Proteomes" id="UP000281725"/>
    </source>
</evidence>
<dbReference type="Proteomes" id="UP000267614">
    <property type="component" value="Chromosome"/>
</dbReference>
<feature type="domain" description="Antitoxin Xre-like helix-turn-helix" evidence="2">
    <location>
        <begin position="51"/>
        <end position="111"/>
    </location>
</feature>
<evidence type="ECO:0000259" key="2">
    <source>
        <dbReference type="Pfam" id="PF20432"/>
    </source>
</evidence>
<accession>A0A3A9IS74</accession>
<evidence type="ECO:0000313" key="4">
    <source>
        <dbReference type="EMBL" id="RKJ91233.1"/>
    </source>
</evidence>
<reference evidence="3 5" key="2">
    <citation type="submission" date="2018-11" db="EMBL/GenBank/DDBJ databases">
        <title>Complete genome sequence of multidrug-resistant Aeromonas veronii strain MS-18-37.</title>
        <authorList>
            <person name="Abdelhamed H."/>
            <person name="Lawrence M."/>
            <person name="Waldbieser G."/>
        </authorList>
    </citation>
    <scope>NUCLEOTIDE SEQUENCE [LARGE SCALE GENOMIC DNA]</scope>
    <source>
        <strain evidence="3 5">MS-18-37</strain>
    </source>
</reference>